<feature type="transmembrane region" description="Helical" evidence="7">
    <location>
        <begin position="303"/>
        <end position="320"/>
    </location>
</feature>
<dbReference type="PRINTS" id="PR01036">
    <property type="entry name" value="TCRTETB"/>
</dbReference>
<keyword evidence="4 7" id="KW-0812">Transmembrane</keyword>
<dbReference type="InterPro" id="IPR020846">
    <property type="entry name" value="MFS_dom"/>
</dbReference>
<proteinExistence type="predicted"/>
<protein>
    <submittedName>
        <fullName evidence="9">MFS transporter</fullName>
    </submittedName>
</protein>
<feature type="transmembrane region" description="Helical" evidence="7">
    <location>
        <begin position="74"/>
        <end position="93"/>
    </location>
</feature>
<keyword evidence="10" id="KW-1185">Reference proteome</keyword>
<organism evidence="9 10">
    <name type="scientific">Saccharopolyspora taberi</name>
    <dbReference type="NCBI Taxonomy" id="60895"/>
    <lineage>
        <taxon>Bacteria</taxon>
        <taxon>Bacillati</taxon>
        <taxon>Actinomycetota</taxon>
        <taxon>Actinomycetes</taxon>
        <taxon>Pseudonocardiales</taxon>
        <taxon>Pseudonocardiaceae</taxon>
        <taxon>Saccharopolyspora</taxon>
    </lineage>
</organism>
<dbReference type="Gene3D" id="1.20.1250.20">
    <property type="entry name" value="MFS general substrate transporter like domains"/>
    <property type="match status" value="1"/>
</dbReference>
<feature type="transmembrane region" description="Helical" evidence="7">
    <location>
        <begin position="262"/>
        <end position="283"/>
    </location>
</feature>
<dbReference type="Proteomes" id="UP001500979">
    <property type="component" value="Unassembled WGS sequence"/>
</dbReference>
<dbReference type="PANTHER" id="PTHR42718">
    <property type="entry name" value="MAJOR FACILITATOR SUPERFAMILY MULTIDRUG TRANSPORTER MFSC"/>
    <property type="match status" value="1"/>
</dbReference>
<comment type="caution">
    <text evidence="9">The sequence shown here is derived from an EMBL/GenBank/DDBJ whole genome shotgun (WGS) entry which is preliminary data.</text>
</comment>
<evidence type="ECO:0000256" key="5">
    <source>
        <dbReference type="ARBA" id="ARBA00022989"/>
    </source>
</evidence>
<dbReference type="PANTHER" id="PTHR42718:SF47">
    <property type="entry name" value="METHYL VIOLOGEN RESISTANCE PROTEIN SMVA"/>
    <property type="match status" value="1"/>
</dbReference>
<feature type="transmembrane region" description="Helical" evidence="7">
    <location>
        <begin position="219"/>
        <end position="241"/>
    </location>
</feature>
<evidence type="ECO:0000256" key="2">
    <source>
        <dbReference type="ARBA" id="ARBA00022448"/>
    </source>
</evidence>
<comment type="subcellular location">
    <subcellularLocation>
        <location evidence="1">Cell membrane</location>
        <topology evidence="1">Multi-pass membrane protein</topology>
    </subcellularLocation>
</comment>
<evidence type="ECO:0000256" key="4">
    <source>
        <dbReference type="ARBA" id="ARBA00022692"/>
    </source>
</evidence>
<feature type="transmembrane region" description="Helical" evidence="7">
    <location>
        <begin position="194"/>
        <end position="213"/>
    </location>
</feature>
<feature type="domain" description="Major facilitator superfamily (MFS) profile" evidence="8">
    <location>
        <begin position="8"/>
        <end position="494"/>
    </location>
</feature>
<reference evidence="9 10" key="1">
    <citation type="journal article" date="2019" name="Int. J. Syst. Evol. Microbiol.">
        <title>The Global Catalogue of Microorganisms (GCM) 10K type strain sequencing project: providing services to taxonomists for standard genome sequencing and annotation.</title>
        <authorList>
            <consortium name="The Broad Institute Genomics Platform"/>
            <consortium name="The Broad Institute Genome Sequencing Center for Infectious Disease"/>
            <person name="Wu L."/>
            <person name="Ma J."/>
        </authorList>
    </citation>
    <scope>NUCLEOTIDE SEQUENCE [LARGE SCALE GENOMIC DNA]</scope>
    <source>
        <strain evidence="9 10">JCM 9383</strain>
    </source>
</reference>
<feature type="transmembrane region" description="Helical" evidence="7">
    <location>
        <begin position="463"/>
        <end position="488"/>
    </location>
</feature>
<dbReference type="Pfam" id="PF07690">
    <property type="entry name" value="MFS_1"/>
    <property type="match status" value="1"/>
</dbReference>
<evidence type="ECO:0000256" key="6">
    <source>
        <dbReference type="ARBA" id="ARBA00023136"/>
    </source>
</evidence>
<dbReference type="EMBL" id="BAAAUX010000019">
    <property type="protein sequence ID" value="GAA2804482.1"/>
    <property type="molecule type" value="Genomic_DNA"/>
</dbReference>
<feature type="transmembrane region" description="Helical" evidence="7">
    <location>
        <begin position="399"/>
        <end position="419"/>
    </location>
</feature>
<feature type="transmembrane region" description="Helical" evidence="7">
    <location>
        <begin position="99"/>
        <end position="119"/>
    </location>
</feature>
<feature type="transmembrane region" description="Helical" evidence="7">
    <location>
        <begin position="327"/>
        <end position="348"/>
    </location>
</feature>
<feature type="transmembrane region" description="Helical" evidence="7">
    <location>
        <begin position="44"/>
        <end position="62"/>
    </location>
</feature>
<evidence type="ECO:0000313" key="10">
    <source>
        <dbReference type="Proteomes" id="UP001500979"/>
    </source>
</evidence>
<keyword evidence="2" id="KW-0813">Transport</keyword>
<evidence type="ECO:0000256" key="1">
    <source>
        <dbReference type="ARBA" id="ARBA00004651"/>
    </source>
</evidence>
<dbReference type="CDD" id="cd17321">
    <property type="entry name" value="MFS_MMR_MDR_like"/>
    <property type="match status" value="1"/>
</dbReference>
<accession>A0ABN3VI63</accession>
<dbReference type="InterPro" id="IPR036259">
    <property type="entry name" value="MFS_trans_sf"/>
</dbReference>
<dbReference type="SUPFAM" id="SSF103473">
    <property type="entry name" value="MFS general substrate transporter"/>
    <property type="match status" value="1"/>
</dbReference>
<sequence length="512" mass="52292">MTGRRVGVLVVLCLSMLLMAVDMTVLFTALPTIARELGPSSTQLLWIVDVYALVSAPLLITFGTLGDRFGRRRVLLIGYVVFGAASALAASAGHVVVLILARALLGLGSAMIMPMTLSLTRHTFPDPGERAWAVSAWSAVAGSGMLIGPLLGGVLVEHFGWNSVFLINVPAMALAVVAARWLVPESRNTGGGRWDLPSALLVTAGVLGVAYAIKESGHGALLALPTLGCGVIGAVLLVLFVRRQRRLRHPLLDLGLFADPMLRTAVIAVFVAAASTVGVELLITQYLQLVLGEGPLGAGLRMLPLAGAMVLGSLAAAPLLRRAGSRGAITAGLATVAVSLGILVLLSVQDRPVLLALSLAGQGLGTAAALAAASNAIMSAAPSDQAGQAASIDETAMNLGEGFGVAILGTIAAASYTGLFPALAQVPPDTRHHAAQSLPEAVQVAATLPEALGTTVLDAAEKAFVGGLHTTAVVAAGLLVLTALATLLRRSSRALGWRSVTAEPDNTGRGEP</sequence>
<evidence type="ECO:0000259" key="8">
    <source>
        <dbReference type="PROSITE" id="PS50850"/>
    </source>
</evidence>
<dbReference type="Gene3D" id="1.20.1720.10">
    <property type="entry name" value="Multidrug resistance protein D"/>
    <property type="match status" value="1"/>
</dbReference>
<keyword evidence="6 7" id="KW-0472">Membrane</keyword>
<feature type="transmembrane region" description="Helical" evidence="7">
    <location>
        <begin position="354"/>
        <end position="378"/>
    </location>
</feature>
<feature type="transmembrane region" description="Helical" evidence="7">
    <location>
        <begin position="131"/>
        <end position="151"/>
    </location>
</feature>
<dbReference type="PROSITE" id="PS50850">
    <property type="entry name" value="MFS"/>
    <property type="match status" value="1"/>
</dbReference>
<keyword evidence="5 7" id="KW-1133">Transmembrane helix</keyword>
<name>A0ABN3VI63_9PSEU</name>
<evidence type="ECO:0000256" key="3">
    <source>
        <dbReference type="ARBA" id="ARBA00022475"/>
    </source>
</evidence>
<feature type="transmembrane region" description="Helical" evidence="7">
    <location>
        <begin position="163"/>
        <end position="182"/>
    </location>
</feature>
<evidence type="ECO:0000313" key="9">
    <source>
        <dbReference type="EMBL" id="GAA2804482.1"/>
    </source>
</evidence>
<dbReference type="RefSeq" id="WP_344682720.1">
    <property type="nucleotide sequence ID" value="NZ_BAAAUX010000019.1"/>
</dbReference>
<gene>
    <name evidence="9" type="ORF">GCM10010470_44580</name>
</gene>
<keyword evidence="3" id="KW-1003">Cell membrane</keyword>
<evidence type="ECO:0000256" key="7">
    <source>
        <dbReference type="SAM" id="Phobius"/>
    </source>
</evidence>
<dbReference type="InterPro" id="IPR011701">
    <property type="entry name" value="MFS"/>
</dbReference>